<name>A0AB34FF62_9HYPO</name>
<comment type="caution">
    <text evidence="2">The sequence shown here is derived from an EMBL/GenBank/DDBJ whole genome shotgun (WGS) entry which is preliminary data.</text>
</comment>
<dbReference type="GO" id="GO:0008236">
    <property type="term" value="F:serine-type peptidase activity"/>
    <property type="evidence" value="ECO:0007669"/>
    <property type="project" value="InterPro"/>
</dbReference>
<accession>A0AB34FF62</accession>
<dbReference type="PANTHER" id="PTHR42972:SF8">
    <property type="entry name" value="POLYHYDROXYBUTYRATE DEPOLYMERASE"/>
    <property type="match status" value="1"/>
</dbReference>
<dbReference type="Pfam" id="PF00326">
    <property type="entry name" value="Peptidase_S9"/>
    <property type="match status" value="1"/>
</dbReference>
<protein>
    <submittedName>
        <fullName evidence="2">Polyhydroxybutyrate depolymerase</fullName>
    </submittedName>
</protein>
<organism evidence="2 3">
    <name type="scientific">Purpureocillium lavendulum</name>
    <dbReference type="NCBI Taxonomy" id="1247861"/>
    <lineage>
        <taxon>Eukaryota</taxon>
        <taxon>Fungi</taxon>
        <taxon>Dikarya</taxon>
        <taxon>Ascomycota</taxon>
        <taxon>Pezizomycotina</taxon>
        <taxon>Sordariomycetes</taxon>
        <taxon>Hypocreomycetidae</taxon>
        <taxon>Hypocreales</taxon>
        <taxon>Ophiocordycipitaceae</taxon>
        <taxon>Purpureocillium</taxon>
    </lineage>
</organism>
<keyword evidence="3" id="KW-1185">Reference proteome</keyword>
<reference evidence="2" key="1">
    <citation type="submission" date="2023-01" db="EMBL/GenBank/DDBJ databases">
        <title>The growth and conidiation of Purpureocillium lavendulum are regulated by nitrogen source and histone H3K14 acetylation.</title>
        <authorList>
            <person name="Tang P."/>
            <person name="Han J."/>
            <person name="Zhang C."/>
            <person name="Tang P."/>
            <person name="Qi F."/>
            <person name="Zhang K."/>
            <person name="Liang L."/>
        </authorList>
    </citation>
    <scope>NUCLEOTIDE SEQUENCE</scope>
    <source>
        <strain evidence="2">YMF1.00683</strain>
    </source>
</reference>
<evidence type="ECO:0000259" key="1">
    <source>
        <dbReference type="Pfam" id="PF00326"/>
    </source>
</evidence>
<dbReference type="GO" id="GO:0006508">
    <property type="term" value="P:proteolysis"/>
    <property type="evidence" value="ECO:0007669"/>
    <property type="project" value="InterPro"/>
</dbReference>
<dbReference type="Gene3D" id="3.40.50.1820">
    <property type="entry name" value="alpha/beta hydrolase"/>
    <property type="match status" value="1"/>
</dbReference>
<dbReference type="PANTHER" id="PTHR42972">
    <property type="entry name" value="TOL-PAL SYSTEM PROTEIN TOLB"/>
    <property type="match status" value="1"/>
</dbReference>
<dbReference type="InterPro" id="IPR029058">
    <property type="entry name" value="AB_hydrolase_fold"/>
</dbReference>
<feature type="domain" description="Peptidase S9 prolyl oligopeptidase catalytic" evidence="1">
    <location>
        <begin position="14"/>
        <end position="156"/>
    </location>
</feature>
<proteinExistence type="predicted"/>
<dbReference type="EMBL" id="JAQHRD010000013">
    <property type="protein sequence ID" value="KAJ6437301.1"/>
    <property type="molecule type" value="Genomic_DNA"/>
</dbReference>
<dbReference type="SUPFAM" id="SSF53474">
    <property type="entry name" value="alpha/beta-Hydrolases"/>
    <property type="match status" value="1"/>
</dbReference>
<gene>
    <name evidence="2" type="ORF">O9K51_10275</name>
</gene>
<evidence type="ECO:0000313" key="2">
    <source>
        <dbReference type="EMBL" id="KAJ6437301.1"/>
    </source>
</evidence>
<sequence>MVVVVVAPPEALLAAAAALGAYNVDPASVSVSGLSSGGFMAAQLGVAYSDVFQAGFGVFAGGPYDCARNQPLAMCMNDQKPAIATPVANIKGWSGSKIAPVENLKSRRVFMQVGTADTTVGLNPMTQLKSQLSGFVDAAKVSFVTTRGAGHVFPTSDVINPGD</sequence>
<dbReference type="Proteomes" id="UP001163105">
    <property type="component" value="Unassembled WGS sequence"/>
</dbReference>
<dbReference type="AlphaFoldDB" id="A0AB34FF62"/>
<dbReference type="InterPro" id="IPR001375">
    <property type="entry name" value="Peptidase_S9_cat"/>
</dbReference>
<evidence type="ECO:0000313" key="3">
    <source>
        <dbReference type="Proteomes" id="UP001163105"/>
    </source>
</evidence>